<keyword evidence="1" id="KW-1133">Transmembrane helix</keyword>
<dbReference type="Proteomes" id="UP000284395">
    <property type="component" value="Unassembled WGS sequence"/>
</dbReference>
<protein>
    <submittedName>
        <fullName evidence="2">Uncharacterized protein</fullName>
    </submittedName>
</protein>
<dbReference type="OrthoDB" id="7581964at2"/>
<keyword evidence="1" id="KW-0812">Transmembrane</keyword>
<sequence>MLDVALSLLALCAVALIVGAILLWRRQGLCRPVWLMFILALVMLLNLGIWTVPDQHGKSLAKEAGQ</sequence>
<keyword evidence="1" id="KW-0472">Membrane</keyword>
<accession>A0A420EMP4</accession>
<gene>
    <name evidence="2" type="ORF">D6851_07890</name>
</gene>
<feature type="transmembrane region" description="Helical" evidence="1">
    <location>
        <begin position="6"/>
        <end position="24"/>
    </location>
</feature>
<dbReference type="EMBL" id="RAPF01000003">
    <property type="protein sequence ID" value="RKF21923.1"/>
    <property type="molecule type" value="Genomic_DNA"/>
</dbReference>
<name>A0A420EMP4_9SPHN</name>
<proteinExistence type="predicted"/>
<reference evidence="2 3" key="1">
    <citation type="submission" date="2018-09" db="EMBL/GenBank/DDBJ databases">
        <title>Altererythrobacter spongiae sp. nov., isolated from a marine sponge.</title>
        <authorList>
            <person name="Zhuang L."/>
            <person name="Luo L."/>
        </authorList>
    </citation>
    <scope>NUCLEOTIDE SEQUENCE [LARGE SCALE GENOMIC DNA]</scope>
    <source>
        <strain evidence="2 3">HN-Y73</strain>
    </source>
</reference>
<organism evidence="2 3">
    <name type="scientific">Altericroceibacterium spongiae</name>
    <dbReference type="NCBI Taxonomy" id="2320269"/>
    <lineage>
        <taxon>Bacteria</taxon>
        <taxon>Pseudomonadati</taxon>
        <taxon>Pseudomonadota</taxon>
        <taxon>Alphaproteobacteria</taxon>
        <taxon>Sphingomonadales</taxon>
        <taxon>Erythrobacteraceae</taxon>
        <taxon>Altericroceibacterium</taxon>
    </lineage>
</organism>
<feature type="transmembrane region" description="Helical" evidence="1">
    <location>
        <begin position="33"/>
        <end position="52"/>
    </location>
</feature>
<keyword evidence="3" id="KW-1185">Reference proteome</keyword>
<evidence type="ECO:0000313" key="2">
    <source>
        <dbReference type="EMBL" id="RKF21923.1"/>
    </source>
</evidence>
<evidence type="ECO:0000256" key="1">
    <source>
        <dbReference type="SAM" id="Phobius"/>
    </source>
</evidence>
<dbReference type="RefSeq" id="WP_120324328.1">
    <property type="nucleotide sequence ID" value="NZ_RAPF01000003.1"/>
</dbReference>
<dbReference type="AlphaFoldDB" id="A0A420EMP4"/>
<evidence type="ECO:0000313" key="3">
    <source>
        <dbReference type="Proteomes" id="UP000284395"/>
    </source>
</evidence>
<comment type="caution">
    <text evidence="2">The sequence shown here is derived from an EMBL/GenBank/DDBJ whole genome shotgun (WGS) entry which is preliminary data.</text>
</comment>